<dbReference type="CDD" id="cd17546">
    <property type="entry name" value="REC_hyHK_CKI1_RcsC-like"/>
    <property type="match status" value="1"/>
</dbReference>
<evidence type="ECO:0000259" key="5">
    <source>
        <dbReference type="PROSITE" id="PS50109"/>
    </source>
</evidence>
<keyword evidence="3" id="KW-0472">Membrane</keyword>
<dbReference type="PANTHER" id="PTHR43719:SF28">
    <property type="entry name" value="PEROXIDE STRESS-ACTIVATED HISTIDINE KINASE MAK1-RELATED"/>
    <property type="match status" value="1"/>
</dbReference>
<dbReference type="Pfam" id="PF02518">
    <property type="entry name" value="HATPase_c"/>
    <property type="match status" value="1"/>
</dbReference>
<feature type="domain" description="Response regulatory" evidence="6">
    <location>
        <begin position="678"/>
        <end position="803"/>
    </location>
</feature>
<keyword evidence="3" id="KW-0812">Transmembrane</keyword>
<dbReference type="SMART" id="SM00387">
    <property type="entry name" value="HATPase_c"/>
    <property type="match status" value="1"/>
</dbReference>
<dbReference type="PROSITE" id="PS50109">
    <property type="entry name" value="HIS_KIN"/>
    <property type="match status" value="1"/>
</dbReference>
<evidence type="ECO:0000256" key="2">
    <source>
        <dbReference type="PROSITE-ProRule" id="PRU00169"/>
    </source>
</evidence>
<dbReference type="InterPro" id="IPR005467">
    <property type="entry name" value="His_kinase_dom"/>
</dbReference>
<evidence type="ECO:0000256" key="4">
    <source>
        <dbReference type="SAM" id="SignalP"/>
    </source>
</evidence>
<feature type="signal peptide" evidence="4">
    <location>
        <begin position="1"/>
        <end position="23"/>
    </location>
</feature>
<dbReference type="CDD" id="cd00082">
    <property type="entry name" value="HisKA"/>
    <property type="match status" value="1"/>
</dbReference>
<dbReference type="SMART" id="SM00388">
    <property type="entry name" value="HisKA"/>
    <property type="match status" value="1"/>
</dbReference>
<reference evidence="7" key="1">
    <citation type="submission" date="2021-01" db="EMBL/GenBank/DDBJ databases">
        <authorList>
            <consortium name="Genoscope - CEA"/>
            <person name="William W."/>
        </authorList>
    </citation>
    <scope>NUCLEOTIDE SEQUENCE</scope>
</reference>
<keyword evidence="4" id="KW-0732">Signal</keyword>
<feature type="transmembrane region" description="Helical" evidence="3">
    <location>
        <begin position="105"/>
        <end position="126"/>
    </location>
</feature>
<dbReference type="InterPro" id="IPR003594">
    <property type="entry name" value="HATPase_dom"/>
</dbReference>
<evidence type="ECO:0000259" key="6">
    <source>
        <dbReference type="PROSITE" id="PS50110"/>
    </source>
</evidence>
<dbReference type="PANTHER" id="PTHR43719">
    <property type="entry name" value="TWO-COMPONENT HISTIDINE KINASE"/>
    <property type="match status" value="1"/>
</dbReference>
<dbReference type="InterPro" id="IPR001789">
    <property type="entry name" value="Sig_transdc_resp-reg_receiver"/>
</dbReference>
<dbReference type="Pfam" id="PF00512">
    <property type="entry name" value="HisKA"/>
    <property type="match status" value="1"/>
</dbReference>
<keyword evidence="8" id="KW-1185">Reference proteome</keyword>
<evidence type="ECO:0000313" key="8">
    <source>
        <dbReference type="Proteomes" id="UP000692954"/>
    </source>
</evidence>
<keyword evidence="1 2" id="KW-0597">Phosphoprotein</keyword>
<dbReference type="SMART" id="SM00448">
    <property type="entry name" value="REC"/>
    <property type="match status" value="1"/>
</dbReference>
<evidence type="ECO:0000256" key="1">
    <source>
        <dbReference type="ARBA" id="ARBA00022553"/>
    </source>
</evidence>
<feature type="transmembrane region" description="Helical" evidence="3">
    <location>
        <begin position="33"/>
        <end position="51"/>
    </location>
</feature>
<protein>
    <recommendedName>
        <fullName evidence="9">Histidine kinase</fullName>
    </recommendedName>
</protein>
<name>A0A8S1PJJ1_9CILI</name>
<evidence type="ECO:0008006" key="9">
    <source>
        <dbReference type="Google" id="ProtNLM"/>
    </source>
</evidence>
<dbReference type="GO" id="GO:0000155">
    <property type="term" value="F:phosphorelay sensor kinase activity"/>
    <property type="evidence" value="ECO:0007669"/>
    <property type="project" value="InterPro"/>
</dbReference>
<dbReference type="PROSITE" id="PS50110">
    <property type="entry name" value="RESPONSE_REGULATORY"/>
    <property type="match status" value="1"/>
</dbReference>
<feature type="modified residue" description="4-aspartylphosphate" evidence="2">
    <location>
        <position position="734"/>
    </location>
</feature>
<organism evidence="7 8">
    <name type="scientific">Paramecium sonneborni</name>
    <dbReference type="NCBI Taxonomy" id="65129"/>
    <lineage>
        <taxon>Eukaryota</taxon>
        <taxon>Sar</taxon>
        <taxon>Alveolata</taxon>
        <taxon>Ciliophora</taxon>
        <taxon>Intramacronucleata</taxon>
        <taxon>Oligohymenophorea</taxon>
        <taxon>Peniculida</taxon>
        <taxon>Parameciidae</taxon>
        <taxon>Paramecium</taxon>
    </lineage>
</organism>
<evidence type="ECO:0000256" key="3">
    <source>
        <dbReference type="SAM" id="Phobius"/>
    </source>
</evidence>
<keyword evidence="3" id="KW-1133">Transmembrane helix</keyword>
<accession>A0A8S1PJJ1</accession>
<dbReference type="AlphaFoldDB" id="A0A8S1PJJ1"/>
<evidence type="ECO:0000313" key="7">
    <source>
        <dbReference type="EMBL" id="CAD8103079.1"/>
    </source>
</evidence>
<dbReference type="EMBL" id="CAJJDN010000079">
    <property type="protein sequence ID" value="CAD8103079.1"/>
    <property type="molecule type" value="Genomic_DNA"/>
</dbReference>
<dbReference type="InterPro" id="IPR003661">
    <property type="entry name" value="HisK_dim/P_dom"/>
</dbReference>
<sequence>MQLKIKLLLTQLMLQNLISLIQSGNQESKDIMIVIKNAIGLLLNLVIFCLTYSKQREYIINSIVQFQIIFSLEIIFNNIHNINNYFLLIYLLQIEDILKNSIKCYQILTHLLCLYISIRMMIQFYYQFATFEFIQLVLWQPLNHVLIHLDKLPKVQSPISPNNSLQKQSNPHAHLSYVDHQQQQNLLDEKSPHPEKELNVALDEDLLNCLPYGLALIDKNYHVHHHNEKLLNYLMVQQTEQIVNSLDQLLSNAELNSFKTHFNTKYKSPIVPIRKLKQSSANHYQVGSGKTLNQTNWLSDRLKVNLKNKESFQSSIQNEMTYSYVQFVMNEFQSNIHRQMSNGQDSQSKESETTHMFQFHVVQDLKTKKKHYQIKVYEVKLQAKPKDPVYLFVIENITNKEELKELTFRFKFQQALLNSFSHELRTPLNCSLPLLQVLSQKIEENLYASFLLPAITSSKRLLLQINDILDYAQIECQDFKLNQDKFYVKELFNDLQELFQSECQQKQIELILNFNSQLQIYSDKIRITQILVNLMNNSVKFTKQGGRIVLSVKKRDNQYLFSVWDNGEGISSDQMLEMQNQNHIQQQQNVSNKLGLGLRVSKGIVKYLSGDGELQIKSEKGFYTVVSFYINEQTKIGIQEVGSSLKDIEEIGSNTKDSIQRVYVSSKTFLNQQCKCSQILIVDDVPFNHIALLALLSAYGWKAESSYDGDSAIRKVKQKLHSTCCKIFRLIFMDIEMPGKNGFIVSSGISEILHKEKQSTIIVMCSAYNGQENIQKAHESGMHEILSKPISLDALQTLLGKYFY</sequence>
<comment type="caution">
    <text evidence="7">The sequence shown here is derived from an EMBL/GenBank/DDBJ whole genome shotgun (WGS) entry which is preliminary data.</text>
</comment>
<dbReference type="OrthoDB" id="60033at2759"/>
<feature type="domain" description="Histidine kinase" evidence="5">
    <location>
        <begin position="419"/>
        <end position="634"/>
    </location>
</feature>
<feature type="chain" id="PRO_5035780446" description="Histidine kinase" evidence="4">
    <location>
        <begin position="24"/>
        <end position="804"/>
    </location>
</feature>
<gene>
    <name evidence="7" type="ORF">PSON_ATCC_30995.1.T0790118</name>
</gene>
<proteinExistence type="predicted"/>
<dbReference type="InterPro" id="IPR050956">
    <property type="entry name" value="2C_system_His_kinase"/>
</dbReference>
<dbReference type="Pfam" id="PF00072">
    <property type="entry name" value="Response_reg"/>
    <property type="match status" value="1"/>
</dbReference>
<dbReference type="Proteomes" id="UP000692954">
    <property type="component" value="Unassembled WGS sequence"/>
</dbReference>